<dbReference type="PANTHER" id="PTHR33695:SF1">
    <property type="entry name" value="LIPOPROTEIN SIGNAL PEPTIDASE"/>
    <property type="match status" value="1"/>
</dbReference>
<keyword evidence="2 9" id="KW-1003">Cell membrane</keyword>
<evidence type="ECO:0000256" key="3">
    <source>
        <dbReference type="ARBA" id="ARBA00022670"/>
    </source>
</evidence>
<evidence type="ECO:0000256" key="9">
    <source>
        <dbReference type="HAMAP-Rule" id="MF_00161"/>
    </source>
</evidence>
<feature type="active site" evidence="9">
    <location>
        <position position="143"/>
    </location>
</feature>
<evidence type="ECO:0000256" key="2">
    <source>
        <dbReference type="ARBA" id="ARBA00022475"/>
    </source>
</evidence>
<name>A0ABW0SGJ9_9RHOB</name>
<comment type="subcellular location">
    <subcellularLocation>
        <location evidence="9">Cell membrane</location>
        <topology evidence="9">Multi-pass membrane protein</topology>
    </subcellularLocation>
</comment>
<feature type="transmembrane region" description="Helical" evidence="9">
    <location>
        <begin position="97"/>
        <end position="117"/>
    </location>
</feature>
<evidence type="ECO:0000256" key="4">
    <source>
        <dbReference type="ARBA" id="ARBA00022692"/>
    </source>
</evidence>
<evidence type="ECO:0000256" key="1">
    <source>
        <dbReference type="ARBA" id="ARBA00006139"/>
    </source>
</evidence>
<keyword evidence="7 9" id="KW-1133">Transmembrane helix</keyword>
<feature type="region of interest" description="Disordered" evidence="12">
    <location>
        <begin position="161"/>
        <end position="208"/>
    </location>
</feature>
<keyword evidence="6 9" id="KW-0378">Hydrolase</keyword>
<protein>
    <recommendedName>
        <fullName evidence="9">Lipoprotein signal peptidase</fullName>
        <ecNumber evidence="9">3.4.23.36</ecNumber>
    </recommendedName>
    <alternativeName>
        <fullName evidence="9">Prolipoprotein signal peptidase</fullName>
    </alternativeName>
    <alternativeName>
        <fullName evidence="9">Signal peptidase II</fullName>
        <shortName evidence="9">SPase II</shortName>
    </alternativeName>
</protein>
<dbReference type="Pfam" id="PF01252">
    <property type="entry name" value="Peptidase_A8"/>
    <property type="match status" value="1"/>
</dbReference>
<dbReference type="EC" id="3.4.23.36" evidence="9"/>
<comment type="catalytic activity">
    <reaction evidence="9 10">
        <text>Release of signal peptides from bacterial membrane prolipoproteins. Hydrolyzes -Xaa-Yaa-Zaa-|-(S,diacylglyceryl)Cys-, in which Xaa is hydrophobic (preferably Leu), and Yaa (Ala or Ser) and Zaa (Gly or Ala) have small, neutral side chains.</text>
        <dbReference type="EC" id="3.4.23.36"/>
    </reaction>
</comment>
<feature type="transmembrane region" description="Helical" evidence="9">
    <location>
        <begin position="137"/>
        <end position="157"/>
    </location>
</feature>
<evidence type="ECO:0000256" key="11">
    <source>
        <dbReference type="RuleBase" id="RU004181"/>
    </source>
</evidence>
<gene>
    <name evidence="9 13" type="primary">lspA</name>
    <name evidence="13" type="ORF">ACFPOC_16615</name>
</gene>
<dbReference type="EMBL" id="JBHSNA010000024">
    <property type="protein sequence ID" value="MFC5568034.1"/>
    <property type="molecule type" value="Genomic_DNA"/>
</dbReference>
<dbReference type="GO" id="GO:0004190">
    <property type="term" value="F:aspartic-type endopeptidase activity"/>
    <property type="evidence" value="ECO:0007669"/>
    <property type="project" value="UniProtKB-EC"/>
</dbReference>
<keyword evidence="5 9" id="KW-0064">Aspartyl protease</keyword>
<dbReference type="PROSITE" id="PS00855">
    <property type="entry name" value="SPASE_II"/>
    <property type="match status" value="1"/>
</dbReference>
<comment type="function">
    <text evidence="9 10">This protein specifically catalyzes the removal of signal peptides from prolipoproteins.</text>
</comment>
<evidence type="ECO:0000313" key="14">
    <source>
        <dbReference type="Proteomes" id="UP001596056"/>
    </source>
</evidence>
<evidence type="ECO:0000313" key="13">
    <source>
        <dbReference type="EMBL" id="MFC5568034.1"/>
    </source>
</evidence>
<feature type="active site" evidence="9">
    <location>
        <position position="124"/>
    </location>
</feature>
<proteinExistence type="inferred from homology"/>
<evidence type="ECO:0000256" key="8">
    <source>
        <dbReference type="ARBA" id="ARBA00023136"/>
    </source>
</evidence>
<evidence type="ECO:0000256" key="7">
    <source>
        <dbReference type="ARBA" id="ARBA00022989"/>
    </source>
</evidence>
<dbReference type="NCBIfam" id="TIGR00077">
    <property type="entry name" value="lspA"/>
    <property type="match status" value="1"/>
</dbReference>
<dbReference type="HAMAP" id="MF_00161">
    <property type="entry name" value="LspA"/>
    <property type="match status" value="1"/>
</dbReference>
<dbReference type="RefSeq" id="WP_209841505.1">
    <property type="nucleotide sequence ID" value="NZ_JAGGJP010000010.1"/>
</dbReference>
<comment type="caution">
    <text evidence="13">The sequence shown here is derived from an EMBL/GenBank/DDBJ whole genome shotgun (WGS) entry which is preliminary data.</text>
</comment>
<reference evidence="14" key="1">
    <citation type="journal article" date="2019" name="Int. J. Syst. Evol. Microbiol.">
        <title>The Global Catalogue of Microorganisms (GCM) 10K type strain sequencing project: providing services to taxonomists for standard genome sequencing and annotation.</title>
        <authorList>
            <consortium name="The Broad Institute Genomics Platform"/>
            <consortium name="The Broad Institute Genome Sequencing Center for Infectious Disease"/>
            <person name="Wu L."/>
            <person name="Ma J."/>
        </authorList>
    </citation>
    <scope>NUCLEOTIDE SEQUENCE [LARGE SCALE GENOMIC DNA]</scope>
    <source>
        <strain evidence="14">KACC 11588</strain>
    </source>
</reference>
<keyword evidence="4 9" id="KW-0812">Transmembrane</keyword>
<evidence type="ECO:0000256" key="5">
    <source>
        <dbReference type="ARBA" id="ARBA00022750"/>
    </source>
</evidence>
<feature type="compositionally biased region" description="Low complexity" evidence="12">
    <location>
        <begin position="161"/>
        <end position="181"/>
    </location>
</feature>
<feature type="transmembrane region" description="Helical" evidence="9">
    <location>
        <begin position="12"/>
        <end position="31"/>
    </location>
</feature>
<dbReference type="Proteomes" id="UP001596056">
    <property type="component" value="Unassembled WGS sequence"/>
</dbReference>
<dbReference type="InterPro" id="IPR001872">
    <property type="entry name" value="Peptidase_A8"/>
</dbReference>
<evidence type="ECO:0000256" key="12">
    <source>
        <dbReference type="SAM" id="MobiDB-lite"/>
    </source>
</evidence>
<dbReference type="PRINTS" id="PR00781">
    <property type="entry name" value="LIPOSIGPTASE"/>
</dbReference>
<keyword evidence="14" id="KW-1185">Reference proteome</keyword>
<organism evidence="13 14">
    <name type="scientific">Rubellimicrobium aerolatum</name>
    <dbReference type="NCBI Taxonomy" id="490979"/>
    <lineage>
        <taxon>Bacteria</taxon>
        <taxon>Pseudomonadati</taxon>
        <taxon>Pseudomonadota</taxon>
        <taxon>Alphaproteobacteria</taxon>
        <taxon>Rhodobacterales</taxon>
        <taxon>Roseobacteraceae</taxon>
        <taxon>Rubellimicrobium</taxon>
    </lineage>
</organism>
<evidence type="ECO:0000256" key="10">
    <source>
        <dbReference type="RuleBase" id="RU000594"/>
    </source>
</evidence>
<accession>A0ABW0SGJ9</accession>
<keyword evidence="3 9" id="KW-0645">Protease</keyword>
<keyword evidence="8 9" id="KW-0472">Membrane</keyword>
<feature type="transmembrane region" description="Helical" evidence="9">
    <location>
        <begin position="72"/>
        <end position="90"/>
    </location>
</feature>
<dbReference type="PANTHER" id="PTHR33695">
    <property type="entry name" value="LIPOPROTEIN SIGNAL PEPTIDASE"/>
    <property type="match status" value="1"/>
</dbReference>
<comment type="pathway">
    <text evidence="9">Protein modification; lipoprotein biosynthesis (signal peptide cleavage).</text>
</comment>
<sequence length="208" mass="22426">MPRLRQPPPTRLLFWTAFWVFLLDQSTKWLVVHWLDLRTRLEIDVLPPLVNFRMAWNRGVNFGLFSEVDMRWVLVAVALVISGAVTAWIWREGGSRLVHVSAGLLVGGALGNVVDRVLYGAVADFLNMSCCGIENPYAFNVADIAVFAGAVGLVLFAGKGKTPPARAAKAPGPKPDAAAEGGRSRAAKAPGRVEEGGKAPRPRTAKTG</sequence>
<comment type="similarity">
    <text evidence="1 9 11">Belongs to the peptidase A8 family.</text>
</comment>
<evidence type="ECO:0000256" key="6">
    <source>
        <dbReference type="ARBA" id="ARBA00022801"/>
    </source>
</evidence>